<reference evidence="1 2" key="1">
    <citation type="submission" date="2014-04" db="EMBL/GenBank/DDBJ databases">
        <title>Genome evolution of avian class.</title>
        <authorList>
            <person name="Zhang G."/>
            <person name="Li C."/>
        </authorList>
    </citation>
    <scope>NUCLEOTIDE SEQUENCE [LARGE SCALE GENOMIC DNA]</scope>
    <source>
        <strain evidence="1">BGI_N332</strain>
    </source>
</reference>
<evidence type="ECO:0000313" key="1">
    <source>
        <dbReference type="EMBL" id="KFQ41265.1"/>
    </source>
</evidence>
<sequence length="92" mass="9710">DFDMWRCLSASNGQLGSALPKMAIAGVQDHSVTPLTCSYATIAGGGGAVAPAVPLPNVHFKCPRRALAQHKGANFIVIVTPKPQQTNKQTKR</sequence>
<dbReference type="AlphaFoldDB" id="A0A091RP17"/>
<organism evidence="1 2">
    <name type="scientific">Mesitornis unicolor</name>
    <name type="common">brown roatelo</name>
    <dbReference type="NCBI Taxonomy" id="54374"/>
    <lineage>
        <taxon>Eukaryota</taxon>
        <taxon>Metazoa</taxon>
        <taxon>Chordata</taxon>
        <taxon>Craniata</taxon>
        <taxon>Vertebrata</taxon>
        <taxon>Euteleostomi</taxon>
        <taxon>Archelosauria</taxon>
        <taxon>Archosauria</taxon>
        <taxon>Dinosauria</taxon>
        <taxon>Saurischia</taxon>
        <taxon>Theropoda</taxon>
        <taxon>Coelurosauria</taxon>
        <taxon>Aves</taxon>
        <taxon>Neognathae</taxon>
        <taxon>Neoaves</taxon>
        <taxon>Columbimorphae</taxon>
        <taxon>Mesitornithiformes</taxon>
        <taxon>Mesitornithidae</taxon>
        <taxon>Mesitornis</taxon>
    </lineage>
</organism>
<protein>
    <submittedName>
        <fullName evidence="1">Uncharacterized protein</fullName>
    </submittedName>
</protein>
<accession>A0A091RP17</accession>
<gene>
    <name evidence="1" type="ORF">N332_12820</name>
</gene>
<feature type="non-terminal residue" evidence="1">
    <location>
        <position position="92"/>
    </location>
</feature>
<proteinExistence type="predicted"/>
<dbReference type="Proteomes" id="UP000053369">
    <property type="component" value="Unassembled WGS sequence"/>
</dbReference>
<evidence type="ECO:0000313" key="2">
    <source>
        <dbReference type="Proteomes" id="UP000053369"/>
    </source>
</evidence>
<dbReference type="EMBL" id="KK823533">
    <property type="protein sequence ID" value="KFQ41265.1"/>
    <property type="molecule type" value="Genomic_DNA"/>
</dbReference>
<name>A0A091RP17_9AVES</name>
<keyword evidence="2" id="KW-1185">Reference proteome</keyword>
<feature type="non-terminal residue" evidence="1">
    <location>
        <position position="1"/>
    </location>
</feature>